<dbReference type="InterPro" id="IPR023296">
    <property type="entry name" value="Glyco_hydro_beta-prop_sf"/>
</dbReference>
<evidence type="ECO:0000259" key="1">
    <source>
        <dbReference type="Pfam" id="PF17803"/>
    </source>
</evidence>
<dbReference type="Gene3D" id="2.60.40.2030">
    <property type="match status" value="1"/>
</dbReference>
<dbReference type="NCBIfam" id="NF033510">
    <property type="entry name" value="Ca_tandemer"/>
    <property type="match status" value="4"/>
</dbReference>
<sequence>MTGSYGEFSLVSHQWTYSPDPLLLEMLAQDETQHENFQLTATDGAQVELSIALTGQDTQTYLHGETHDTLEASATIAHGEIRAYDPDNPIQPTIDDISLLGHYGTFTLSNAPDNPAEKAWVYQVYPDKLVPLGGEELDTDVFTVAASDGTSHQIAMTVTGTDDTPVVSGIFSRATTETDSDQAPASTSGTLHIADADLTDTPSFVDTEISGHYGTLVLTNGQWTYTLEPDRSGHLTTGDSVTDTLTLIATDGTEQIITIAVNGTDTTAIIRGESQSTLLKHHTSGNGIVNLYDPDAETQPTLPDKQHAGNFGTLTTHTSGTWQYSVAPDDIRPLNDNEQAQDIFTITASDGSQHQIVITVTGADDAPVVSGLFSESVTETDSDETVASVSGTLNILDHDTADTPTFDGITQPGQYGSLVVSSGQWTYTLDRDKSGHLTTGDTLQDTLYLSATDGTQQIITIDITGSDTTATISGDRQSILQKTDTTDSGTVVFFDPDATTQPTLPNQQHAGIYGTLTTNSDGTWHYAISPASVATLNDNEQAQDPFTITASDGSQHQILITVTGDEDAPVVSGLFSAATTETDSDEAVASVSGSLAISDADNGDNPSFADTTVNGTYGDLVLTNGQWTYTLDRAGQAGQLTTGDIVNDTLTLTATDGTEQQITITITGSDTTAIISGNTQSTLLKTETSANGTVYLFDPDATAQPTLPNLTHAGTYGSLTTNSNGSWNYAANPAAVITLDNNEEALDSFTITASDGSQHQIIITVTGDEDAPIISGLFSAAVTETDSDESVASVTGSLTISDADRSDSPVFTDTTVVGTYGELVLTNGEWVYTLDRDDSGHLTASDTVTDELTLIATDGTEQEITITITGTDTTAIITGESQSTLQKTDITASGTVNLHDPDAITQPTLLNQLYTGTYGSLTTNIDGTWSYVTDPIAVAALNDNEQVQDDFTVTASDGLQHQIVMTVTGDEDASVFSGSISGAVTEDSHNLIAQGQLTITDDDTNDTPSLIDTSHNGQFGEFTFTNGNWTFTANNSALQPLDQGQSAQDIFTVNATDGNSEQVTITLTGVEDASSVGGTHTGSMTENGLGPFSISAETVTSGTTTTGTTSSHIQIAGVPYILTTTFNYDGLAALFRVENDGSLIETDRIFYDSSQSTAVTTSSGDISSNVQSYGLSLAALGNGVTMSNMYDVDGQTTLFLTSQNNGAISVWHVSDDGALSFHGGKTIGHSQPSVNGGIVSENILYEAPDGTFYLYATRPQNDRIDVLTYNPTTGAINETGSTVSAGDNTSSVNLLTHNGKTYLVAASNNTLNVYTIDDNNGGLAFESSHTPNLGNNHSVNAYQSKNGDAFIVASGADSQTSHLYQLENDGSITQLDTIDSGFSFHSSPTGVDNHVVFVCESESGGVDLFTIGANNRFQHLKHLSGFDNDGAVPQLVMSENGNYYLVDINGVITSQALTITDLTPQATGTLTISDADDNDTPTFQNTDVDGTYGSLSLTDGTWVYSATAHSVAPLTDGQVVQDTLTLTATDGTQQDIVITLTGVDFNTATSLTTLAGDGIINSTEASGTVNIEGQFGHAIASDTAEFVVNGSVFTYTFTETDIQNGGTFTIAVSGQDLAAVTTATLMLKRDGQTLLENDYNYSVDIDAPQAPATSVALSQIGNSTNTIGAADLNNGNITVAGSVSGEFTTGDTVTVSVGGSIIATGNIASNGAFDFSVDNSLLISDTSLTVTVNATDVAGNVGQITHTSAYTFTLTDFLSINPISADNTINLSESGTTLPISGQFSLAQVGDIAQTTINGQQYSHTLTSEDISNGGVFSIDVAGSALTNNNNLTVEIFRSSQKLFSKQHSYSTDLTAPGELVEGSQAIANTYTYNQQIKPTIASFSDGSYIVAWQSYGQDGDRWGIYGQRYDASGAKLGNEFQLHNNSHKDQQRVKIAVFSDDTFITVYDTNAGNDTNIAARRFGSDGTPLGPEFTINTNTYGSQAEPDITALANDRFVVTWRIDDGSGNGVACQLFNANGSTVGNEALVNTYTTSGQKWPKIAPFSDGGYVITWQSNNQDGHNKGVYAQRFDHLGDKVGVETLVNTTTSGEQSYPAVTVLNNESYVIVWRDYDTAAGTYDIQGQIFLSDGTPLGSEFQINTTTSNDNDDEQIDAPHITHLSDGGFAVTWSEIAYTYSGRNVYLQRFSASGDKVGDEIAVSESIGAPQSSDPYLTTTNNGQLLVTWSLDTGGTDDIVVKNYTLSTSLSITEVAGADFIVTDNELVADNVTIKGKAIGEFSDGDAVTIWVTGTQISTGNVDANGDFTTTVPISRLLDSSTLTVKLAASDTAGNVSSISSTADYSIDHDSFLTIDSVTPDNIVNIAESQATVAVTGQYSIASAGDIVDVTLNGKTYSHTITTAEANAGGYFTLSVNGSDLAADNSLLVSLNRDGAQITSRTSAYTVDVSAPTALTIGSEQTANTHLTNNQLYPTSAYFSDGSFVVLWESALQDGDGMGIFGQRYDNSGNKHGGEFQLNTTTTDNQSGVSLTVFPDDTFIAAWKSEHPTSSNVTEFLGRKFDSDGTPLTGELILKSSSESQHQLQITALSNNGYVTTWISEEKSSTYDIVSQHFDADNNKQGSEIIVSSDTSRNQWDPKVAVFSDGGYVVTWYAWSVYDGSHLDYRVFAQRFDSSGNKLGGVDTVHTTHKGDNHYPDITVLKDDSYVIVWQSENDRSNPTTYDIHGQRFYKDGTPYGSEFKANAVTADYGQNEKLQRPSVTGFNDGGFAIAWEFKDTSPDTSNIHLQRFSPLGEKIGDELTVSTGEAGYTARPDLSSHPDGTVLVAWGEKVAGHEDIKIRTLTMTTQLSIEGIGSNDYIVDNADLSAGNIPVTGKAIGEFSDGDAVTIWVGGTQIGSGSIDAAGNFSVGVSMSDILAHTELSAKLSASDTAGNLGIITASSAYSIDINSFLHINALTTDNTINIAESQANIDITGQYVLAKAGDTADIVVNGNSYLHTFTNAEVAAGGSFSIAVSGADLAADSDITVSVSSGGSEIISRTHQYDVDLFSPSVLGVGETVTANTHLPSFQGIPTLEHFSDGSYVVAWQSYDQDGDDYGIFAQHFDAKGNKVGSEYQLNTSTVDTQSDVSLSVFSDDTFIASWHSYHIGVSSPDDVMGRKFSQNGTPLTDELNFNVSTSSNYQTRVTALADDSYVLSWESAQVIKSQRFNTDDTKLGNETTVSTSSTARYAESGAFSDGGYVIAWFAGNVDGNSDGIVKQQFDNNGNKVGSETVVNTHVSGSQQYPSVAVLEDDSYVMVWLNDNQYSNTSDICGQRFNRDGSKIGTEFIINAETADDNQNEEVKYPDVTPLSDGGFVVVWEYLESNIDKTHVHAQRFSADGQKVGSELIASQNAPETYNARPHISASDNGKVTIAWGEYVDGTKDVMLKTYSLPITIEVTHIAGTDFTLDNTDKTTGTVTIEGKVFGDFSANDPFTLLTGGNQIGLGNIDAQGNFTTTVAFSDLKDHTALEVSVIATDESGNIGPSLSEQTAYSIDHDSFLIINAVTADNSVDITESQSAINITGHYALAEAGDIIEVSANGSSVNHTITSAEANAGGYFSVSLSGSDVFADGTLDASISRNSATLATKTHVYDKVPIVSSVSDVTVEEGQDAIFTITLSNTSNNISQIWIDAWNDSAVGVHDHAENLYADFNDGQGWQDKGDFTYGRWIDVPANISTFSVKIPTVDDNVYEGDESFTLRANAEGQSQVIGTATLTDNDSPPTLHGTGVKIQNGVENATSHGEGPGWQFTTTRPSDEDMNVTIAFNDYFYSGSFGNFEATLYAEDIDGNPLSPVGASNGLWNIVSYASGANFSVTLPAGHTALRVFLKPKETMCLRATSKYSPSHFSTALRATGKWPR</sequence>
<organism evidence="2 3">
    <name type="scientific">Veronia pacifica</name>
    <dbReference type="NCBI Taxonomy" id="1080227"/>
    <lineage>
        <taxon>Bacteria</taxon>
        <taxon>Pseudomonadati</taxon>
        <taxon>Pseudomonadota</taxon>
        <taxon>Gammaproteobacteria</taxon>
        <taxon>Vibrionales</taxon>
        <taxon>Vibrionaceae</taxon>
        <taxon>Veronia</taxon>
    </lineage>
</organism>
<comment type="caution">
    <text evidence="2">The sequence shown here is derived from an EMBL/GenBank/DDBJ whole genome shotgun (WGS) entry which is preliminary data.</text>
</comment>
<reference evidence="2 3" key="1">
    <citation type="submission" date="2016-05" db="EMBL/GenBank/DDBJ databases">
        <title>Genomic Taxonomy of the Vibrionaceae.</title>
        <authorList>
            <person name="Gomez-Gil B."/>
            <person name="Enciso-Ibarra J."/>
        </authorList>
    </citation>
    <scope>NUCLEOTIDE SEQUENCE [LARGE SCALE GENOMIC DNA]</scope>
    <source>
        <strain evidence="2 3">CAIM 1920</strain>
    </source>
</reference>
<dbReference type="NCBIfam" id="NF012196">
    <property type="entry name" value="Ig_like_ice"/>
    <property type="match status" value="3"/>
</dbReference>
<accession>A0A1C3EIN4</accession>
<dbReference type="SUPFAM" id="SSF141072">
    <property type="entry name" value="CalX-like"/>
    <property type="match status" value="1"/>
</dbReference>
<dbReference type="InterPro" id="IPR010221">
    <property type="entry name" value="VCBS_dom"/>
</dbReference>
<dbReference type="NCBIfam" id="TIGR01965">
    <property type="entry name" value="VCBS_repeat"/>
    <property type="match status" value="12"/>
</dbReference>
<dbReference type="InterPro" id="IPR049826">
    <property type="entry name" value="Ig-like_ice"/>
</dbReference>
<dbReference type="Gene3D" id="2.60.40.10">
    <property type="entry name" value="Immunoglobulins"/>
    <property type="match status" value="14"/>
</dbReference>
<name>A0A1C3EIN4_9GAMM</name>
<dbReference type="InterPro" id="IPR038081">
    <property type="entry name" value="CalX-like_sf"/>
</dbReference>
<dbReference type="InterPro" id="IPR040853">
    <property type="entry name" value="RapA2_cadherin-like"/>
</dbReference>
<evidence type="ECO:0000313" key="2">
    <source>
        <dbReference type="EMBL" id="ODA33094.1"/>
    </source>
</evidence>
<proteinExistence type="predicted"/>
<evidence type="ECO:0000313" key="3">
    <source>
        <dbReference type="Proteomes" id="UP000094936"/>
    </source>
</evidence>
<dbReference type="OrthoDB" id="9813456at2"/>
<dbReference type="STRING" id="1080227.A8L45_11690"/>
<protein>
    <recommendedName>
        <fullName evidence="1">RapA2 cadherin-like domain-containing protein</fullName>
    </recommendedName>
</protein>
<gene>
    <name evidence="2" type="ORF">A8L45_11690</name>
</gene>
<feature type="domain" description="RapA2 cadherin-like" evidence="1">
    <location>
        <begin position="557"/>
        <end position="629"/>
    </location>
</feature>
<dbReference type="Pfam" id="PF17803">
    <property type="entry name" value="Cadherin_4"/>
    <property type="match status" value="2"/>
</dbReference>
<dbReference type="SUPFAM" id="SSF82171">
    <property type="entry name" value="DPP6 N-terminal domain-like"/>
    <property type="match status" value="1"/>
</dbReference>
<keyword evidence="3" id="KW-1185">Reference proteome</keyword>
<dbReference type="InterPro" id="IPR013783">
    <property type="entry name" value="Ig-like_fold"/>
</dbReference>
<feature type="domain" description="RapA2 cadherin-like" evidence="1">
    <location>
        <begin position="355"/>
        <end position="427"/>
    </location>
</feature>
<dbReference type="Gene3D" id="2.115.10.20">
    <property type="entry name" value="Glycosyl hydrolase domain, family 43"/>
    <property type="match status" value="1"/>
</dbReference>
<dbReference type="Proteomes" id="UP000094936">
    <property type="component" value="Unassembled WGS sequence"/>
</dbReference>
<dbReference type="EMBL" id="LYBM01000019">
    <property type="protein sequence ID" value="ODA33094.1"/>
    <property type="molecule type" value="Genomic_DNA"/>
</dbReference>